<dbReference type="InterPro" id="IPR041636">
    <property type="entry name" value="RNase_J_C"/>
</dbReference>
<evidence type="ECO:0000313" key="9">
    <source>
        <dbReference type="Proteomes" id="UP000001929"/>
    </source>
</evidence>
<organism evidence="8 9">
    <name type="scientific">Rhodospirillum rubrum (strain ATCC 11170 / ATH 1.1.1 / DSM 467 / LMG 4362 / NCIMB 8255 / S1)</name>
    <dbReference type="NCBI Taxonomy" id="269796"/>
    <lineage>
        <taxon>Bacteria</taxon>
        <taxon>Pseudomonadati</taxon>
        <taxon>Pseudomonadota</taxon>
        <taxon>Alphaproteobacteria</taxon>
        <taxon>Rhodospirillales</taxon>
        <taxon>Rhodospirillaceae</taxon>
        <taxon>Rhodospirillum</taxon>
    </lineage>
</organism>
<keyword evidence="2" id="KW-0479">Metal-binding</keyword>
<dbReference type="InterPro" id="IPR042173">
    <property type="entry name" value="RNase_J_2"/>
</dbReference>
<dbReference type="PANTHER" id="PTHR43694">
    <property type="entry name" value="RIBONUCLEASE J"/>
    <property type="match status" value="1"/>
</dbReference>
<dbReference type="Pfam" id="PF22505">
    <property type="entry name" value="RNase_J_b_CASP"/>
    <property type="match status" value="1"/>
</dbReference>
<keyword evidence="1" id="KW-0540">Nuclease</keyword>
<dbReference type="GO" id="GO:0003723">
    <property type="term" value="F:RNA binding"/>
    <property type="evidence" value="ECO:0007669"/>
    <property type="project" value="UniProtKB-KW"/>
</dbReference>
<evidence type="ECO:0000313" key="8">
    <source>
        <dbReference type="EMBL" id="ABC22371.1"/>
    </source>
</evidence>
<evidence type="ECO:0000256" key="5">
    <source>
        <dbReference type="ARBA" id="ARBA00022839"/>
    </source>
</evidence>
<dbReference type="PhylomeDB" id="Q2RU24"/>
<name>Q2RU24_RHORT</name>
<dbReference type="Gene3D" id="3.60.15.10">
    <property type="entry name" value="Ribonuclease Z/Hydroxyacylglutathione hydrolase-like"/>
    <property type="match status" value="1"/>
</dbReference>
<dbReference type="Pfam" id="PF17770">
    <property type="entry name" value="RNase_J_C"/>
    <property type="match status" value="1"/>
</dbReference>
<evidence type="ECO:0000256" key="1">
    <source>
        <dbReference type="ARBA" id="ARBA00022722"/>
    </source>
</evidence>
<dbReference type="SUPFAM" id="SSF56281">
    <property type="entry name" value="Metallo-hydrolase/oxidoreductase"/>
    <property type="match status" value="1"/>
</dbReference>
<proteinExistence type="predicted"/>
<dbReference type="Pfam" id="PF00753">
    <property type="entry name" value="Lactamase_B"/>
    <property type="match status" value="1"/>
</dbReference>
<dbReference type="InterPro" id="IPR055132">
    <property type="entry name" value="RNase_J_b_CASP"/>
</dbReference>
<evidence type="ECO:0000256" key="4">
    <source>
        <dbReference type="ARBA" id="ARBA00022833"/>
    </source>
</evidence>
<dbReference type="AlphaFoldDB" id="Q2RU24"/>
<dbReference type="GO" id="GO:0004527">
    <property type="term" value="F:exonuclease activity"/>
    <property type="evidence" value="ECO:0007669"/>
    <property type="project" value="UniProtKB-KW"/>
</dbReference>
<dbReference type="InterPro" id="IPR001279">
    <property type="entry name" value="Metallo-B-lactamas"/>
</dbReference>
<dbReference type="EnsemblBacteria" id="ABC22371">
    <property type="protein sequence ID" value="ABC22371"/>
    <property type="gene ID" value="Rru_A1571"/>
</dbReference>
<dbReference type="KEGG" id="rru:Rru_A1571"/>
<dbReference type="Proteomes" id="UP000001929">
    <property type="component" value="Chromosome"/>
</dbReference>
<keyword evidence="9" id="KW-1185">Reference proteome</keyword>
<dbReference type="RefSeq" id="WP_011389446.1">
    <property type="nucleotide sequence ID" value="NC_007643.1"/>
</dbReference>
<evidence type="ECO:0000256" key="2">
    <source>
        <dbReference type="ARBA" id="ARBA00022723"/>
    </source>
</evidence>
<dbReference type="InterPro" id="IPR036866">
    <property type="entry name" value="RibonucZ/Hydroxyglut_hydro"/>
</dbReference>
<dbReference type="Gene3D" id="3.40.50.10710">
    <property type="entry name" value="Metallo-hydrolase/oxidoreductase"/>
    <property type="match status" value="1"/>
</dbReference>
<reference evidence="8 9" key="1">
    <citation type="journal article" date="2011" name="Stand. Genomic Sci.">
        <title>Complete genome sequence of Rhodospirillum rubrum type strain (S1).</title>
        <authorList>
            <person name="Munk A.C."/>
            <person name="Copeland A."/>
            <person name="Lucas S."/>
            <person name="Lapidus A."/>
            <person name="Del Rio T.G."/>
            <person name="Barry K."/>
            <person name="Detter J.C."/>
            <person name="Hammon N."/>
            <person name="Israni S."/>
            <person name="Pitluck S."/>
            <person name="Brettin T."/>
            <person name="Bruce D."/>
            <person name="Han C."/>
            <person name="Tapia R."/>
            <person name="Gilna P."/>
            <person name="Schmutz J."/>
            <person name="Larimer F."/>
            <person name="Land M."/>
            <person name="Kyrpides N.C."/>
            <person name="Mavromatis K."/>
            <person name="Richardson P."/>
            <person name="Rohde M."/>
            <person name="Goker M."/>
            <person name="Klenk H.P."/>
            <person name="Zhang Y."/>
            <person name="Roberts G.P."/>
            <person name="Reslewic S."/>
            <person name="Schwartz D.C."/>
        </authorList>
    </citation>
    <scope>NUCLEOTIDE SEQUENCE [LARGE SCALE GENOMIC DNA]</scope>
    <source>
        <strain evidence="9">ATCC 11170 / ATH 1.1.1 / DSM 467 / LMG 4362 / NCIMB 8255 / S1</strain>
    </source>
</reference>
<dbReference type="eggNOG" id="COG0595">
    <property type="taxonomic scope" value="Bacteria"/>
</dbReference>
<accession>Q2RU24</accession>
<dbReference type="HOGENOM" id="CLU_008727_3_3_5"/>
<dbReference type="Pfam" id="PF07521">
    <property type="entry name" value="RMMBL"/>
    <property type="match status" value="1"/>
</dbReference>
<dbReference type="SMART" id="SM00849">
    <property type="entry name" value="Lactamase_B"/>
    <property type="match status" value="1"/>
</dbReference>
<evidence type="ECO:0000256" key="3">
    <source>
        <dbReference type="ARBA" id="ARBA00022801"/>
    </source>
</evidence>
<evidence type="ECO:0000259" key="7">
    <source>
        <dbReference type="SMART" id="SM00849"/>
    </source>
</evidence>
<evidence type="ECO:0000256" key="6">
    <source>
        <dbReference type="ARBA" id="ARBA00022884"/>
    </source>
</evidence>
<dbReference type="Gene3D" id="3.10.20.580">
    <property type="match status" value="1"/>
</dbReference>
<dbReference type="PATRIC" id="fig|269796.9.peg.1644"/>
<keyword evidence="4" id="KW-0862">Zinc</keyword>
<protein>
    <submittedName>
        <fullName evidence="8">Metallo-beta-lactamase</fullName>
    </submittedName>
</protein>
<dbReference type="GO" id="GO:0046872">
    <property type="term" value="F:metal ion binding"/>
    <property type="evidence" value="ECO:0007669"/>
    <property type="project" value="UniProtKB-KW"/>
</dbReference>
<dbReference type="STRING" id="269796.Rru_A1571"/>
<dbReference type="EMBL" id="CP000230">
    <property type="protein sequence ID" value="ABC22371.1"/>
    <property type="molecule type" value="Genomic_DNA"/>
</dbReference>
<dbReference type="CDD" id="cd07714">
    <property type="entry name" value="RNaseJ_MBL-fold"/>
    <property type="match status" value="1"/>
</dbReference>
<feature type="domain" description="Metallo-beta-lactamase" evidence="7">
    <location>
        <begin position="29"/>
        <end position="224"/>
    </location>
</feature>
<keyword evidence="5" id="KW-0269">Exonuclease</keyword>
<keyword evidence="6" id="KW-0694">RNA-binding</keyword>
<gene>
    <name evidence="8" type="ordered locus">Rru_A1571</name>
</gene>
<dbReference type="InterPro" id="IPR011108">
    <property type="entry name" value="RMMBL"/>
</dbReference>
<sequence>MADNSPPVPPRFEKNALYFVPLGGAGEIGMNLNLYAHQGKWLMVDLGVTFGNETTPGVDIILPDPSFIEERKGDLVGLVLTHAHEDHVGAVAYLWPYLECPVYATPFTAEFLRHKLREEGIEPDVKLIEIPLGGRFTVGPFDIEMITTTHSIPEPNHLAIRTTAGTVLHTADWKFDPEPLVGPPADEAALRRLGDEGVLAMVGDSTNIFTEGHSASEGDVRRSMIDLFARFQGRIAVGCFASNIARMETIALAAKANGREVALVGRSLWRMMETARTCGYLKGCPAFLGDEEAAKLPRDKVVYICTGSQGEPRAALKRIASGSHPYVSLSAGDVVIFSSRVIPGNERSILQLQNQLVEMGVKLITSRDAMVHVSGHPGAEEVRSLYGMVRPSIALPVHGEFLHLDHHADVARDLGVAHVVRITNGAVVRLDGAEPTVVGKVPFGRLALDGDRLLQIDCEIIRDRKRMGYNGSVAVSLAIDDKGKLLGTPKISARGLLDPEDDADEVADLTNRVRGAVNAVRPADRKDDAAVAEAVRLAVRRVFRQGQNRRPVTDIHVLRV</sequence>
<dbReference type="PANTHER" id="PTHR43694:SF1">
    <property type="entry name" value="RIBONUCLEASE J"/>
    <property type="match status" value="1"/>
</dbReference>
<keyword evidence="3" id="KW-0378">Hydrolase</keyword>